<dbReference type="PANTHER" id="PTHR47814">
    <property type="entry name" value="PEPTIDYL-TRNA HYDROLASE ARFB"/>
    <property type="match status" value="1"/>
</dbReference>
<feature type="region of interest" description="Disordered" evidence="2">
    <location>
        <begin position="93"/>
        <end position="115"/>
    </location>
</feature>
<dbReference type="InterPro" id="IPR045853">
    <property type="entry name" value="Pep_chain_release_fac_I_sf"/>
</dbReference>
<dbReference type="OrthoDB" id="9815709at2"/>
<dbReference type="GO" id="GO:0004045">
    <property type="term" value="F:peptidyl-tRNA hydrolase activity"/>
    <property type="evidence" value="ECO:0007669"/>
    <property type="project" value="TreeGrafter"/>
</dbReference>
<dbReference type="Pfam" id="PF00472">
    <property type="entry name" value="RF-1"/>
    <property type="match status" value="1"/>
</dbReference>
<dbReference type="RefSeq" id="WP_013561043.1">
    <property type="nucleotide sequence ID" value="NC_014960.1"/>
</dbReference>
<dbReference type="GO" id="GO:0043022">
    <property type="term" value="F:ribosome binding"/>
    <property type="evidence" value="ECO:0007669"/>
    <property type="project" value="TreeGrafter"/>
</dbReference>
<feature type="domain" description="Prokaryotic-type class I peptide chain release factors" evidence="3">
    <location>
        <begin position="14"/>
        <end position="30"/>
    </location>
</feature>
<dbReference type="HOGENOM" id="CLU_089470_3_2_0"/>
<name>E8N0E2_ANATU</name>
<dbReference type="GO" id="GO:0003747">
    <property type="term" value="F:translation release factor activity"/>
    <property type="evidence" value="ECO:0007669"/>
    <property type="project" value="InterPro"/>
</dbReference>
<sequence length="132" mass="15119">MSIPPEEIRFTAIRASGPGGQNVNKVSTAVQLHFDVLRSKALPVDVKERLVKIAGKRVNEQGVLIIEARAYRTQEQNRADALRRLQELVEKARHVPKVRKKSQPSGGGRAREKRYISEKKRLRRLDLSEWEE</sequence>
<dbReference type="NCBIfam" id="NF006718">
    <property type="entry name" value="PRK09256.1"/>
    <property type="match status" value="1"/>
</dbReference>
<dbReference type="GO" id="GO:0072344">
    <property type="term" value="P:rescue of stalled ribosome"/>
    <property type="evidence" value="ECO:0007669"/>
    <property type="project" value="TreeGrafter"/>
</dbReference>
<evidence type="ECO:0000313" key="4">
    <source>
        <dbReference type="EMBL" id="BAJ64691.1"/>
    </source>
</evidence>
<dbReference type="Gene3D" id="3.30.160.20">
    <property type="match status" value="1"/>
</dbReference>
<accession>E8N0E2</accession>
<evidence type="ECO:0000313" key="5">
    <source>
        <dbReference type="Proteomes" id="UP000008922"/>
    </source>
</evidence>
<dbReference type="eggNOG" id="COG1186">
    <property type="taxonomic scope" value="Bacteria"/>
</dbReference>
<organism evidence="4 5">
    <name type="scientific">Anaerolinea thermophila (strain DSM 14523 / JCM 11388 / NBRC 100420 / UNI-1)</name>
    <dbReference type="NCBI Taxonomy" id="926569"/>
    <lineage>
        <taxon>Bacteria</taxon>
        <taxon>Bacillati</taxon>
        <taxon>Chloroflexota</taxon>
        <taxon>Anaerolineae</taxon>
        <taxon>Anaerolineales</taxon>
        <taxon>Anaerolineaceae</taxon>
        <taxon>Anaerolinea</taxon>
    </lineage>
</organism>
<dbReference type="KEGG" id="atm:ANT_26650"/>
<evidence type="ECO:0000256" key="2">
    <source>
        <dbReference type="SAM" id="MobiDB-lite"/>
    </source>
</evidence>
<comment type="similarity">
    <text evidence="1">Belongs to the prokaryotic/mitochondrial release factor family.</text>
</comment>
<dbReference type="PROSITE" id="PS00745">
    <property type="entry name" value="RF_PROK_I"/>
    <property type="match status" value="1"/>
</dbReference>
<dbReference type="AlphaFoldDB" id="E8N0E2"/>
<dbReference type="InParanoid" id="E8N0E2"/>
<keyword evidence="5" id="KW-1185">Reference proteome</keyword>
<dbReference type="STRING" id="926569.ANT_26650"/>
<dbReference type="Proteomes" id="UP000008922">
    <property type="component" value="Chromosome"/>
</dbReference>
<reference evidence="4 5" key="1">
    <citation type="submission" date="2010-12" db="EMBL/GenBank/DDBJ databases">
        <title>Whole genome sequence of Anaerolinea thermophila UNI-1.</title>
        <authorList>
            <person name="Narita-Yamada S."/>
            <person name="Kishi E."/>
            <person name="Watanabe Y."/>
            <person name="Takasaki K."/>
            <person name="Ankai A."/>
            <person name="Oguchi A."/>
            <person name="Fukui S."/>
            <person name="Takahashi M."/>
            <person name="Yashiro I."/>
            <person name="Hosoyama A."/>
            <person name="Sekiguchi Y."/>
            <person name="Hanada S."/>
            <person name="Fujita N."/>
        </authorList>
    </citation>
    <scope>NUCLEOTIDE SEQUENCE [LARGE SCALE GENOMIC DNA]</scope>
    <source>
        <strain evidence="5">DSM 14523 / JCM 11388 / NBRC 100420 / UNI-1</strain>
    </source>
</reference>
<dbReference type="InterPro" id="IPR000352">
    <property type="entry name" value="Pep_chain_release_fac_I"/>
</dbReference>
<evidence type="ECO:0000259" key="3">
    <source>
        <dbReference type="PROSITE" id="PS00745"/>
    </source>
</evidence>
<dbReference type="PANTHER" id="PTHR47814:SF1">
    <property type="entry name" value="PEPTIDYL-TRNA HYDROLASE ARFB"/>
    <property type="match status" value="1"/>
</dbReference>
<evidence type="ECO:0000256" key="1">
    <source>
        <dbReference type="ARBA" id="ARBA00010835"/>
    </source>
</evidence>
<gene>
    <name evidence="4" type="ordered locus">ANT_26650</name>
</gene>
<dbReference type="SUPFAM" id="SSF75620">
    <property type="entry name" value="Release factor"/>
    <property type="match status" value="1"/>
</dbReference>
<dbReference type="EMBL" id="AP012029">
    <property type="protein sequence ID" value="BAJ64691.1"/>
    <property type="molecule type" value="Genomic_DNA"/>
</dbReference>
<protein>
    <submittedName>
        <fullName evidence="4">Class I peptide chain release factor</fullName>
    </submittedName>
</protein>
<proteinExistence type="inferred from homology"/>